<reference evidence="1 2" key="1">
    <citation type="journal article" date="2019" name="Sci. Rep.">
        <title>Orb-weaving spider Araneus ventricosus genome elucidates the spidroin gene catalogue.</title>
        <authorList>
            <person name="Kono N."/>
            <person name="Nakamura H."/>
            <person name="Ohtoshi R."/>
            <person name="Moran D.A.P."/>
            <person name="Shinohara A."/>
            <person name="Yoshida Y."/>
            <person name="Fujiwara M."/>
            <person name="Mori M."/>
            <person name="Tomita M."/>
            <person name="Arakawa K."/>
        </authorList>
    </citation>
    <scope>NUCLEOTIDE SEQUENCE [LARGE SCALE GENOMIC DNA]</scope>
</reference>
<protein>
    <submittedName>
        <fullName evidence="1">Uncharacterized protein</fullName>
    </submittedName>
</protein>
<dbReference type="OrthoDB" id="8063408at2759"/>
<keyword evidence="2" id="KW-1185">Reference proteome</keyword>
<dbReference type="Proteomes" id="UP000499080">
    <property type="component" value="Unassembled WGS sequence"/>
</dbReference>
<dbReference type="EMBL" id="BGPR01044411">
    <property type="protein sequence ID" value="GBO21190.1"/>
    <property type="molecule type" value="Genomic_DNA"/>
</dbReference>
<gene>
    <name evidence="1" type="ORF">AVEN_254870_1</name>
</gene>
<comment type="caution">
    <text evidence="1">The sequence shown here is derived from an EMBL/GenBank/DDBJ whole genome shotgun (WGS) entry which is preliminary data.</text>
</comment>
<organism evidence="1 2">
    <name type="scientific">Araneus ventricosus</name>
    <name type="common">Orbweaver spider</name>
    <name type="synonym">Epeira ventricosa</name>
    <dbReference type="NCBI Taxonomy" id="182803"/>
    <lineage>
        <taxon>Eukaryota</taxon>
        <taxon>Metazoa</taxon>
        <taxon>Ecdysozoa</taxon>
        <taxon>Arthropoda</taxon>
        <taxon>Chelicerata</taxon>
        <taxon>Arachnida</taxon>
        <taxon>Araneae</taxon>
        <taxon>Araneomorphae</taxon>
        <taxon>Entelegynae</taxon>
        <taxon>Araneoidea</taxon>
        <taxon>Araneidae</taxon>
        <taxon>Araneus</taxon>
    </lineage>
</organism>
<evidence type="ECO:0000313" key="2">
    <source>
        <dbReference type="Proteomes" id="UP000499080"/>
    </source>
</evidence>
<proteinExistence type="predicted"/>
<accession>A0A4Y2VBX3</accession>
<dbReference type="AlphaFoldDB" id="A0A4Y2VBX3"/>
<name>A0A4Y2VBX3_ARAVE</name>
<dbReference type="PANTHER" id="PTHR46114:SF1">
    <property type="entry name" value="ZAD DOMAIN-CONTAINING PROTEIN"/>
    <property type="match status" value="1"/>
</dbReference>
<evidence type="ECO:0000313" key="1">
    <source>
        <dbReference type="EMBL" id="GBO21190.1"/>
    </source>
</evidence>
<sequence length="271" mass="31519">MPSAIRPVPHRPGIPVPSPTDTVENFFYSDTESECEIDDELYGSISEEPKRFTQSELNDLVRDLNLPKNSAEVLAGELVYCSDIPGLIANFKVQYKPDEWRLFIDSSKRRLKAVLLHNGHEYTFVPVGHSLHLKECYENLDFILNKLSYLDHKWAVCGDLKVISMLLGQQKEYMKCPCFLCEWDGRDRKQHYIRKEWPIRRTLDPGDKNIQRENLVDPEKVLLPPLHIKLCLMKQFVKALTKERECFKYICDQFPCLSEAKLKAGVFIEQT</sequence>
<dbReference type="PANTHER" id="PTHR46114">
    <property type="entry name" value="APPLE DOMAIN-CONTAINING PROTEIN"/>
    <property type="match status" value="1"/>
</dbReference>